<sequence>MKSKLITKLILLVFILTSCQNKTYEERINKTKLIEGEYYSELNSQNGISVRENKIAFFEKMKFNSEDIYEYVIVDSILTEGNVENKIGTYLKRTDRKNTLYTKFTKLLDSTIILNRNNQSEEFKLKTRIEFK</sequence>
<evidence type="ECO:0008006" key="3">
    <source>
        <dbReference type="Google" id="ProtNLM"/>
    </source>
</evidence>
<dbReference type="OrthoDB" id="1361437at2"/>
<protein>
    <recommendedName>
        <fullName evidence="3">Lipoprotein</fullName>
    </recommendedName>
</protein>
<gene>
    <name evidence="1" type="ORF">E0F91_13710</name>
</gene>
<evidence type="ECO:0000313" key="1">
    <source>
        <dbReference type="EMBL" id="TDE01869.1"/>
    </source>
</evidence>
<organism evidence="1 2">
    <name type="scientific">Flavobacterium sandaracinum</name>
    <dbReference type="NCBI Taxonomy" id="2541733"/>
    <lineage>
        <taxon>Bacteria</taxon>
        <taxon>Pseudomonadati</taxon>
        <taxon>Bacteroidota</taxon>
        <taxon>Flavobacteriia</taxon>
        <taxon>Flavobacteriales</taxon>
        <taxon>Flavobacteriaceae</taxon>
        <taxon>Flavobacterium</taxon>
    </lineage>
</organism>
<name>A0A4R5CN90_9FLAO</name>
<dbReference type="Proteomes" id="UP000294644">
    <property type="component" value="Unassembled WGS sequence"/>
</dbReference>
<dbReference type="PROSITE" id="PS51257">
    <property type="entry name" value="PROKAR_LIPOPROTEIN"/>
    <property type="match status" value="1"/>
</dbReference>
<dbReference type="AlphaFoldDB" id="A0A4R5CN90"/>
<comment type="caution">
    <text evidence="1">The sequence shown here is derived from an EMBL/GenBank/DDBJ whole genome shotgun (WGS) entry which is preliminary data.</text>
</comment>
<keyword evidence="2" id="KW-1185">Reference proteome</keyword>
<dbReference type="RefSeq" id="WP_132067023.1">
    <property type="nucleotide sequence ID" value="NZ_SMFN01000018.1"/>
</dbReference>
<dbReference type="EMBL" id="SMFN01000018">
    <property type="protein sequence ID" value="TDE01869.1"/>
    <property type="molecule type" value="Genomic_DNA"/>
</dbReference>
<evidence type="ECO:0000313" key="2">
    <source>
        <dbReference type="Proteomes" id="UP000294644"/>
    </source>
</evidence>
<accession>A0A4R5CN90</accession>
<proteinExistence type="predicted"/>
<reference evidence="1 2" key="1">
    <citation type="submission" date="2019-03" db="EMBL/GenBank/DDBJ databases">
        <title>Flavobacterium LB-D12 sp. nov., isolated from arctic soil.</title>
        <authorList>
            <person name="Chaudhary D.K."/>
        </authorList>
    </citation>
    <scope>NUCLEOTIDE SEQUENCE [LARGE SCALE GENOMIC DNA]</scope>
    <source>
        <strain evidence="1 2">LB-D12</strain>
    </source>
</reference>